<gene>
    <name evidence="2" type="ORF">BSAL_51675</name>
</gene>
<dbReference type="OrthoDB" id="10584298at2759"/>
<sequence>MDETNVPRERTADAFEDAQADEEWFMDEDERQLTNDADYWERIGSAVMTSVEPSFDAYDLIAEQVEAAYARASDKQFKHAVKPPRPSLRREKKDASENKQEPIVRVLHASNLLSAAGTSLHNIAAPAGAAVTLDPERVLEISQRVLKALTKLPEDSIPKTQQQGLSAIPEKDLKVLYAAYQHMLTLLCRSPRFQQRFGSAGTHEELHGSTIGENVPQYFANVGGESIMLRKVLSICGLRNLVVHGQGIYRELLATHFSGDPELYQGDVGLSKMRRVTGNTVDLDTVVLRCSSHLTLSAINASNRIHGIPQFSTTAEFAASSQAETIAVTCARVAIDDFIALFSGGGMSEAQQKRRNLHASQLITPIPLAVNNTTRGKHPVWHYVNVGQDSFHANVPCMPDVIGALLRAPFAAIAHYASLFIPGLYHESSSSPPSASQSVASLLTLGDTADTTALEAAHPEMFVLLEEYFDQCIADSCFNGKWKSIEEYGLALQHRGTIDDILQRLQQQHQELFPASLFDEDDEHHSKEVDLLWSVANGRHGKTAAGQIRAITKADVQKLVDHQASAAAA</sequence>
<organism evidence="2 3">
    <name type="scientific">Bodo saltans</name>
    <name type="common">Flagellated protozoan</name>
    <dbReference type="NCBI Taxonomy" id="75058"/>
    <lineage>
        <taxon>Eukaryota</taxon>
        <taxon>Discoba</taxon>
        <taxon>Euglenozoa</taxon>
        <taxon>Kinetoplastea</taxon>
        <taxon>Metakinetoplastina</taxon>
        <taxon>Eubodonida</taxon>
        <taxon>Bodonidae</taxon>
        <taxon>Bodo</taxon>
    </lineage>
</organism>
<protein>
    <submittedName>
        <fullName evidence="2">Uncharacterized protein</fullName>
    </submittedName>
</protein>
<evidence type="ECO:0000313" key="2">
    <source>
        <dbReference type="EMBL" id="CUI11264.1"/>
    </source>
</evidence>
<feature type="region of interest" description="Disordered" evidence="1">
    <location>
        <begin position="1"/>
        <end position="30"/>
    </location>
</feature>
<feature type="region of interest" description="Disordered" evidence="1">
    <location>
        <begin position="72"/>
        <end position="100"/>
    </location>
</feature>
<evidence type="ECO:0000313" key="3">
    <source>
        <dbReference type="Proteomes" id="UP000051952"/>
    </source>
</evidence>
<dbReference type="AlphaFoldDB" id="A0A0S4KDS7"/>
<evidence type="ECO:0000256" key="1">
    <source>
        <dbReference type="SAM" id="MobiDB-lite"/>
    </source>
</evidence>
<accession>A0A0S4KDS7</accession>
<dbReference type="EMBL" id="CYKH01000068">
    <property type="protein sequence ID" value="CUI11264.1"/>
    <property type="molecule type" value="Genomic_DNA"/>
</dbReference>
<dbReference type="Proteomes" id="UP000051952">
    <property type="component" value="Unassembled WGS sequence"/>
</dbReference>
<proteinExistence type="predicted"/>
<feature type="compositionally biased region" description="Acidic residues" evidence="1">
    <location>
        <begin position="14"/>
        <end position="30"/>
    </location>
</feature>
<name>A0A0S4KDS7_BODSA</name>
<reference evidence="3" key="1">
    <citation type="submission" date="2015-09" db="EMBL/GenBank/DDBJ databases">
        <authorList>
            <consortium name="Pathogen Informatics"/>
        </authorList>
    </citation>
    <scope>NUCLEOTIDE SEQUENCE [LARGE SCALE GENOMIC DNA]</scope>
    <source>
        <strain evidence="3">Lake Konstanz</strain>
    </source>
</reference>
<dbReference type="VEuPathDB" id="TriTrypDB:BSAL_51675"/>
<feature type="compositionally biased region" description="Basic and acidic residues" evidence="1">
    <location>
        <begin position="1"/>
        <end position="13"/>
    </location>
</feature>
<feature type="compositionally biased region" description="Basic and acidic residues" evidence="1">
    <location>
        <begin position="88"/>
        <end position="100"/>
    </location>
</feature>
<keyword evidence="3" id="KW-1185">Reference proteome</keyword>